<accession>A0A1G8W7B4</accession>
<organism evidence="1 2">
    <name type="scientific">Streptomyces indicus</name>
    <dbReference type="NCBI Taxonomy" id="417292"/>
    <lineage>
        <taxon>Bacteria</taxon>
        <taxon>Bacillati</taxon>
        <taxon>Actinomycetota</taxon>
        <taxon>Actinomycetes</taxon>
        <taxon>Kitasatosporales</taxon>
        <taxon>Streptomycetaceae</taxon>
        <taxon>Streptomyces</taxon>
    </lineage>
</organism>
<sequence length="87" mass="9389">MPDEDKIPPGPPGTTGTILAPGQLKIGDLIRFDGVFFPVRDMVAGRGGAKVLIFKGREPYTVAGPTLAYRPIDFNALSGTLRYIRTE</sequence>
<name>A0A1G8W7B4_9ACTN</name>
<dbReference type="EMBL" id="FNFF01000002">
    <property type="protein sequence ID" value="SDJ74169.1"/>
    <property type="molecule type" value="Genomic_DNA"/>
</dbReference>
<keyword evidence="2" id="KW-1185">Reference proteome</keyword>
<dbReference type="AlphaFoldDB" id="A0A1G8W7B4"/>
<evidence type="ECO:0000313" key="2">
    <source>
        <dbReference type="Proteomes" id="UP000199155"/>
    </source>
</evidence>
<gene>
    <name evidence="1" type="ORF">SAMN05421806_102283</name>
</gene>
<dbReference type="OrthoDB" id="4244284at2"/>
<dbReference type="RefSeq" id="WP_093608057.1">
    <property type="nucleotide sequence ID" value="NZ_FNFF01000002.1"/>
</dbReference>
<evidence type="ECO:0000313" key="1">
    <source>
        <dbReference type="EMBL" id="SDJ74169.1"/>
    </source>
</evidence>
<dbReference type="Proteomes" id="UP000199155">
    <property type="component" value="Unassembled WGS sequence"/>
</dbReference>
<protein>
    <submittedName>
        <fullName evidence="1">Uncharacterized protein</fullName>
    </submittedName>
</protein>
<proteinExistence type="predicted"/>
<reference evidence="1 2" key="1">
    <citation type="submission" date="2016-10" db="EMBL/GenBank/DDBJ databases">
        <authorList>
            <person name="de Groot N.N."/>
        </authorList>
    </citation>
    <scope>NUCLEOTIDE SEQUENCE [LARGE SCALE GENOMIC DNA]</scope>
    <source>
        <strain evidence="1 2">CGMCC 4.5727</strain>
    </source>
</reference>